<dbReference type="PANTHER" id="PTHR12111">
    <property type="entry name" value="SPLICING FACTOR YJU2"/>
    <property type="match status" value="1"/>
</dbReference>
<evidence type="ECO:0008006" key="4">
    <source>
        <dbReference type="Google" id="ProtNLM"/>
    </source>
</evidence>
<proteinExistence type="inferred from homology"/>
<dbReference type="EMBL" id="NWSH01007141">
    <property type="protein sequence ID" value="PCG63068.1"/>
    <property type="molecule type" value="Genomic_DNA"/>
</dbReference>
<accession>A0A2A4IUJ6</accession>
<organism evidence="3">
    <name type="scientific">Heliothis virescens</name>
    <name type="common">Tobacco budworm moth</name>
    <dbReference type="NCBI Taxonomy" id="7102"/>
    <lineage>
        <taxon>Eukaryota</taxon>
        <taxon>Metazoa</taxon>
        <taxon>Ecdysozoa</taxon>
        <taxon>Arthropoda</taxon>
        <taxon>Hexapoda</taxon>
        <taxon>Insecta</taxon>
        <taxon>Pterygota</taxon>
        <taxon>Neoptera</taxon>
        <taxon>Endopterygota</taxon>
        <taxon>Lepidoptera</taxon>
        <taxon>Glossata</taxon>
        <taxon>Ditrysia</taxon>
        <taxon>Noctuoidea</taxon>
        <taxon>Noctuidae</taxon>
        <taxon>Heliothinae</taxon>
        <taxon>Heliothis</taxon>
    </lineage>
</organism>
<dbReference type="AlphaFoldDB" id="A0A2A4IUJ6"/>
<dbReference type="PANTHER" id="PTHR12111:SF2">
    <property type="entry name" value="SPLICING FACTOR YJU2B-RELATED"/>
    <property type="match status" value="1"/>
</dbReference>
<feature type="region of interest" description="Disordered" evidence="2">
    <location>
        <begin position="301"/>
        <end position="347"/>
    </location>
</feature>
<evidence type="ECO:0000256" key="1">
    <source>
        <dbReference type="ARBA" id="ARBA00005595"/>
    </source>
</evidence>
<dbReference type="InterPro" id="IPR007590">
    <property type="entry name" value="Saf4/Yju2"/>
</dbReference>
<dbReference type="GO" id="GO:0071014">
    <property type="term" value="C:post-mRNA release spliceosomal complex"/>
    <property type="evidence" value="ECO:0007669"/>
    <property type="project" value="TreeGrafter"/>
</dbReference>
<evidence type="ECO:0000256" key="2">
    <source>
        <dbReference type="SAM" id="MobiDB-lite"/>
    </source>
</evidence>
<dbReference type="Pfam" id="PF04502">
    <property type="entry name" value="Saf4_Yju2"/>
    <property type="match status" value="1"/>
</dbReference>
<protein>
    <recommendedName>
        <fullName evidence="4">Coiled-coil domain-containing protein 130</fullName>
    </recommendedName>
</protein>
<dbReference type="STRING" id="7102.A0A2A4IUJ6"/>
<name>A0A2A4IUJ6_HELVI</name>
<gene>
    <name evidence="3" type="ORF">B5V51_13015</name>
</gene>
<evidence type="ECO:0000313" key="3">
    <source>
        <dbReference type="EMBL" id="PCG63068.1"/>
    </source>
</evidence>
<sequence>MGERKGQNLYYPPDYDPKVGGLNKFMGTHALRERARKLHMGILIIRFEMPYNIWCDGCNNHIGMGVRYNAEKTKIGMYYTTPVYQFRMKCHLCDNHFEIKTDPGNLDYVIVSGARRQENRWDPTENGQIVPETKETQKKLFDDAMFRLEHKTGDEDAAKLDKPRLGRLVGRNESVWKDDYEANCSLRRNFRKRRKELEEASVNDSLLLAKSSLDINLLPENEDDKNMASLLSLRPSRSIEESQTQMRNKILNMPALPSSSGLLTSFGGLKREESLSKSSLLTRQSLGITIKRSKVDNSLDKAKNKVSETGDEGSETGGQVSETGDKDSETDGQVGEIDGKSTIEETNVTVENNEDLENVQVKEDNIQEIKDEINLPIVNKYETIEPKNEEKFSIAAVEDEIKNVNEISFPFTKSENIEPENEEKYTKPVVHNEINNVYEMSVPAFTKSEKIEPENEEEYTKAAVEEEIKNVFTDDKEDTKCKRISLVCDYSSSGEGSDG</sequence>
<reference evidence="3" key="1">
    <citation type="submission" date="2017-09" db="EMBL/GenBank/DDBJ databases">
        <title>Contemporary evolution of a Lepidopteran species, Heliothis virescens, in response to modern agricultural practices.</title>
        <authorList>
            <person name="Fritz M.L."/>
            <person name="Deyonke A.M."/>
            <person name="Papanicolaou A."/>
            <person name="Micinski S."/>
            <person name="Westbrook J."/>
            <person name="Gould F."/>
        </authorList>
    </citation>
    <scope>NUCLEOTIDE SEQUENCE [LARGE SCALE GENOMIC DNA]</scope>
    <source>
        <strain evidence="3">HvINT-</strain>
        <tissue evidence="3">Whole body</tissue>
    </source>
</reference>
<dbReference type="GO" id="GO:0005684">
    <property type="term" value="C:U2-type spliceosomal complex"/>
    <property type="evidence" value="ECO:0007669"/>
    <property type="project" value="TreeGrafter"/>
</dbReference>
<dbReference type="GO" id="GO:0000398">
    <property type="term" value="P:mRNA splicing, via spliceosome"/>
    <property type="evidence" value="ECO:0007669"/>
    <property type="project" value="InterPro"/>
</dbReference>
<comment type="caution">
    <text evidence="3">The sequence shown here is derived from an EMBL/GenBank/DDBJ whole genome shotgun (WGS) entry which is preliminary data.</text>
</comment>
<comment type="similarity">
    <text evidence="1">Belongs to the CWC16 family.</text>
</comment>